<accession>A0A2R6Q1M8</accession>
<evidence type="ECO:0000256" key="2">
    <source>
        <dbReference type="ARBA" id="ARBA00022737"/>
    </source>
</evidence>
<dbReference type="AlphaFoldDB" id="A0A2R6Q1M8"/>
<dbReference type="OMA" id="MESICKG"/>
<feature type="domain" description="Disease resistance protein At4g27190-like leucine-rich repeats" evidence="4">
    <location>
        <begin position="964"/>
        <end position="1083"/>
    </location>
</feature>
<evidence type="ECO:0000313" key="7">
    <source>
        <dbReference type="Proteomes" id="UP000241394"/>
    </source>
</evidence>
<comment type="caution">
    <text evidence="6">The sequence shown here is derived from an EMBL/GenBank/DDBJ whole genome shotgun (WGS) entry which is preliminary data.</text>
</comment>
<dbReference type="SUPFAM" id="SSF52540">
    <property type="entry name" value="P-loop containing nucleoside triphosphate hydrolases"/>
    <property type="match status" value="1"/>
</dbReference>
<dbReference type="Gramene" id="PSS00306">
    <property type="protein sequence ID" value="PSS00306"/>
    <property type="gene ID" value="CEY00_Acc24274"/>
</dbReference>
<dbReference type="Gene3D" id="1.10.8.430">
    <property type="entry name" value="Helical domain of apoptotic protease-activating factors"/>
    <property type="match status" value="1"/>
</dbReference>
<dbReference type="GO" id="GO:0006952">
    <property type="term" value="P:defense response"/>
    <property type="evidence" value="ECO:0007669"/>
    <property type="project" value="UniProtKB-KW"/>
</dbReference>
<proteinExistence type="predicted"/>
<dbReference type="Proteomes" id="UP000241394">
    <property type="component" value="Chromosome LG21"/>
</dbReference>
<dbReference type="STRING" id="1590841.A0A2R6Q1M8"/>
<dbReference type="Pfam" id="PF23598">
    <property type="entry name" value="LRR_14"/>
    <property type="match status" value="1"/>
</dbReference>
<gene>
    <name evidence="6" type="ORF">CEY00_Acc24274</name>
</gene>
<evidence type="ECO:0000259" key="4">
    <source>
        <dbReference type="Pfam" id="PF23247"/>
    </source>
</evidence>
<dbReference type="OrthoDB" id="1938824at2759"/>
<feature type="domain" description="Disease resistance R13L4/SHOC-2-like LRR" evidence="5">
    <location>
        <begin position="666"/>
        <end position="815"/>
    </location>
</feature>
<keyword evidence="3" id="KW-0611">Plant defense</keyword>
<dbReference type="Pfam" id="PF23247">
    <property type="entry name" value="LRR_RPS2"/>
    <property type="match status" value="1"/>
</dbReference>
<evidence type="ECO:0000259" key="5">
    <source>
        <dbReference type="Pfam" id="PF23598"/>
    </source>
</evidence>
<dbReference type="Gene3D" id="3.80.10.10">
    <property type="entry name" value="Ribonuclease Inhibitor"/>
    <property type="match status" value="2"/>
</dbReference>
<dbReference type="PANTHER" id="PTHR33463:SF179">
    <property type="entry name" value="NB-ARC DOMAIN-CONTAINING PROTEIN"/>
    <property type="match status" value="1"/>
</dbReference>
<dbReference type="InterPro" id="IPR050905">
    <property type="entry name" value="Plant_NBS-LRR"/>
</dbReference>
<keyword evidence="7" id="KW-1185">Reference proteome</keyword>
<dbReference type="PANTHER" id="PTHR33463">
    <property type="entry name" value="NB-ARC DOMAIN-CONTAINING PROTEIN-RELATED"/>
    <property type="match status" value="1"/>
</dbReference>
<evidence type="ECO:0000256" key="1">
    <source>
        <dbReference type="ARBA" id="ARBA00022614"/>
    </source>
</evidence>
<reference evidence="6 7" key="1">
    <citation type="submission" date="2017-07" db="EMBL/GenBank/DDBJ databases">
        <title>An improved, manually edited Actinidia chinensis var. chinensis (kiwifruit) genome highlights the challenges associated with draft genomes and gene prediction in plants.</title>
        <authorList>
            <person name="Pilkington S."/>
            <person name="Crowhurst R."/>
            <person name="Hilario E."/>
            <person name="Nardozza S."/>
            <person name="Fraser L."/>
            <person name="Peng Y."/>
            <person name="Gunaseelan K."/>
            <person name="Simpson R."/>
            <person name="Tahir J."/>
            <person name="Deroles S."/>
            <person name="Templeton K."/>
            <person name="Luo Z."/>
            <person name="Davy M."/>
            <person name="Cheng C."/>
            <person name="Mcneilage M."/>
            <person name="Scaglione D."/>
            <person name="Liu Y."/>
            <person name="Zhang Q."/>
            <person name="Datson P."/>
            <person name="De Silva N."/>
            <person name="Gardiner S."/>
            <person name="Bassett H."/>
            <person name="Chagne D."/>
            <person name="Mccallum J."/>
            <person name="Dzierzon H."/>
            <person name="Deng C."/>
            <person name="Wang Y.-Y."/>
            <person name="Barron N."/>
            <person name="Manako K."/>
            <person name="Bowen J."/>
            <person name="Foster T."/>
            <person name="Erridge Z."/>
            <person name="Tiffin H."/>
            <person name="Waite C."/>
            <person name="Davies K."/>
            <person name="Grierson E."/>
            <person name="Laing W."/>
            <person name="Kirk R."/>
            <person name="Chen X."/>
            <person name="Wood M."/>
            <person name="Montefiori M."/>
            <person name="Brummell D."/>
            <person name="Schwinn K."/>
            <person name="Catanach A."/>
            <person name="Fullerton C."/>
            <person name="Li D."/>
            <person name="Meiyalaghan S."/>
            <person name="Nieuwenhuizen N."/>
            <person name="Read N."/>
            <person name="Prakash R."/>
            <person name="Hunter D."/>
            <person name="Zhang H."/>
            <person name="Mckenzie M."/>
            <person name="Knabel M."/>
            <person name="Harris A."/>
            <person name="Allan A."/>
            <person name="Chen A."/>
            <person name="Janssen B."/>
            <person name="Plunkett B."/>
            <person name="Dwamena C."/>
            <person name="Voogd C."/>
            <person name="Leif D."/>
            <person name="Lafferty D."/>
            <person name="Souleyre E."/>
            <person name="Varkonyi-Gasic E."/>
            <person name="Gambi F."/>
            <person name="Hanley J."/>
            <person name="Yao J.-L."/>
            <person name="Cheung J."/>
            <person name="David K."/>
            <person name="Warren B."/>
            <person name="Marsh K."/>
            <person name="Snowden K."/>
            <person name="Lin-Wang K."/>
            <person name="Brian L."/>
            <person name="Martinez-Sanchez M."/>
            <person name="Wang M."/>
            <person name="Ileperuma N."/>
            <person name="Macnee N."/>
            <person name="Campin R."/>
            <person name="Mcatee P."/>
            <person name="Drummond R."/>
            <person name="Espley R."/>
            <person name="Ireland H."/>
            <person name="Wu R."/>
            <person name="Atkinson R."/>
            <person name="Karunairetnam S."/>
            <person name="Bulley S."/>
            <person name="Chunkath S."/>
            <person name="Hanley Z."/>
            <person name="Storey R."/>
            <person name="Thrimawithana A."/>
            <person name="Thomson S."/>
            <person name="David C."/>
            <person name="Testolin R."/>
        </authorList>
    </citation>
    <scope>NUCLEOTIDE SEQUENCE [LARGE SCALE GENOMIC DNA]</scope>
    <source>
        <strain evidence="7">cv. Red5</strain>
        <tissue evidence="6">Young leaf</tissue>
    </source>
</reference>
<dbReference type="InterPro" id="IPR057135">
    <property type="entry name" value="At4g27190-like_LRR"/>
</dbReference>
<organism evidence="6 7">
    <name type="scientific">Actinidia chinensis var. chinensis</name>
    <name type="common">Chinese soft-hair kiwi</name>
    <dbReference type="NCBI Taxonomy" id="1590841"/>
    <lineage>
        <taxon>Eukaryota</taxon>
        <taxon>Viridiplantae</taxon>
        <taxon>Streptophyta</taxon>
        <taxon>Embryophyta</taxon>
        <taxon>Tracheophyta</taxon>
        <taxon>Spermatophyta</taxon>
        <taxon>Magnoliopsida</taxon>
        <taxon>eudicotyledons</taxon>
        <taxon>Gunneridae</taxon>
        <taxon>Pentapetalae</taxon>
        <taxon>asterids</taxon>
        <taxon>Ericales</taxon>
        <taxon>Actinidiaceae</taxon>
        <taxon>Actinidia</taxon>
    </lineage>
</organism>
<dbReference type="SUPFAM" id="SSF52058">
    <property type="entry name" value="L domain-like"/>
    <property type="match status" value="1"/>
</dbReference>
<sequence length="1139" mass="129912">MEKEQEDKSSKGVAINIAAVAYASKHLENNKARLKRKKWAILCKTKRKTQEGQRLSPADKEFLEKMKGNCSDQHEIKLLEEILELAGVKVSEGRPLDPRETKKSIEMKEKAEELKCKAKVLKRRTDILHLLLSYPLKYEAEEESPSSLRQKLPSRKKIEALMLDKSELFGVSQHLRKFKSSKSDEDIFSSINQQIRKFEASILHEHYQTGSNESHVDIYWKVRELFLDAEEKLARYVPHIAGYLLQYVVVDKQDLPDADIERSVSRTEPDEQIMLPTCTKSQYTPSPYEDEMLRAPEEIRKLAINSAVRQILYYFEDRRLGKIGISGSCGEVVSQVLKDLQETRYMFDVVHCVPLLQAKSIIELQMNVAEMACRAPKKHIHHSTRLLLLVDCIGQEIDLNDLDFADSACVVLNTRSPKLTDIMAVDMEIRMEDHLLPWRLFCQNVGQVLDHSSNLQQKAVHLIGKCHGHLLAIILLARALKDVSDVSVWELALHELTRKPLSPVQGMSLVMINVLRFIWERIDSRAKNCIKYCLSHEKGKEINKALLINYGFRNGWIETLDEGKHILEELATLFLIEDVGKGSIRMQEETRLVLVNTFMVGKDPEYLKHGDLGLTEPPKAEEWGAKEINLMNNMLSELPESPNCPFLVKLFLQGNYDLMVIPSSFFECMPVLQVLDFSHTSIKSLPPSISRLVSLRELYLRGCDLLIKLPPEIGALKKLEVFDLEGTEIMYLPKEIGDLVSLIHLKLSFSGCANLCNENKDGNTVIPRMALSNLSQLNELSIDVHPEGDWWDVQVKAIINELRSLQNLRILKLYLPIVELLKDLRWDSTSLIYPALTHFRFLVGHHEQRFISRVPHKVEQEFDSLEKGLKYINGEGIPTNITKALKHANAFFLERHWTVKNLSEFGTENMDKLKFCLLAECNEFQWVVDGQQFYQGGGDSDFTDYEDDSDFDDEIILGSLQCLSIHYMKNMESICKGPVGRGCLSNLKSLALHTCPNLTTIFTIGMIGNLINLKELVVEDCPKITSIVTKISNLNSGHFLPNLKKMSLLELPELVSVSGGLSIAPKLVRLVVFYCPKLEKLSTKEVSSEDLKVIKGESEWWDSLKWHESMVSGDHQDYLASIFVPLKREGDLMAQLEKD</sequence>
<dbReference type="EMBL" id="NKQK01000021">
    <property type="protein sequence ID" value="PSS00306.1"/>
    <property type="molecule type" value="Genomic_DNA"/>
</dbReference>
<reference evidence="7" key="2">
    <citation type="journal article" date="2018" name="BMC Genomics">
        <title>A manually annotated Actinidia chinensis var. chinensis (kiwifruit) genome highlights the challenges associated with draft genomes and gene prediction in plants.</title>
        <authorList>
            <person name="Pilkington S.M."/>
            <person name="Crowhurst R."/>
            <person name="Hilario E."/>
            <person name="Nardozza S."/>
            <person name="Fraser L."/>
            <person name="Peng Y."/>
            <person name="Gunaseelan K."/>
            <person name="Simpson R."/>
            <person name="Tahir J."/>
            <person name="Deroles S.C."/>
            <person name="Templeton K."/>
            <person name="Luo Z."/>
            <person name="Davy M."/>
            <person name="Cheng C."/>
            <person name="McNeilage M."/>
            <person name="Scaglione D."/>
            <person name="Liu Y."/>
            <person name="Zhang Q."/>
            <person name="Datson P."/>
            <person name="De Silva N."/>
            <person name="Gardiner S.E."/>
            <person name="Bassett H."/>
            <person name="Chagne D."/>
            <person name="McCallum J."/>
            <person name="Dzierzon H."/>
            <person name="Deng C."/>
            <person name="Wang Y.Y."/>
            <person name="Barron L."/>
            <person name="Manako K."/>
            <person name="Bowen J."/>
            <person name="Foster T.M."/>
            <person name="Erridge Z.A."/>
            <person name="Tiffin H."/>
            <person name="Waite C.N."/>
            <person name="Davies K.M."/>
            <person name="Grierson E.P."/>
            <person name="Laing W.A."/>
            <person name="Kirk R."/>
            <person name="Chen X."/>
            <person name="Wood M."/>
            <person name="Montefiori M."/>
            <person name="Brummell D.A."/>
            <person name="Schwinn K.E."/>
            <person name="Catanach A."/>
            <person name="Fullerton C."/>
            <person name="Li D."/>
            <person name="Meiyalaghan S."/>
            <person name="Nieuwenhuizen N."/>
            <person name="Read N."/>
            <person name="Prakash R."/>
            <person name="Hunter D."/>
            <person name="Zhang H."/>
            <person name="McKenzie M."/>
            <person name="Knabel M."/>
            <person name="Harris A."/>
            <person name="Allan A.C."/>
            <person name="Gleave A."/>
            <person name="Chen A."/>
            <person name="Janssen B.J."/>
            <person name="Plunkett B."/>
            <person name="Ampomah-Dwamena C."/>
            <person name="Voogd C."/>
            <person name="Leif D."/>
            <person name="Lafferty D."/>
            <person name="Souleyre E.J.F."/>
            <person name="Varkonyi-Gasic E."/>
            <person name="Gambi F."/>
            <person name="Hanley J."/>
            <person name="Yao J.L."/>
            <person name="Cheung J."/>
            <person name="David K.M."/>
            <person name="Warren B."/>
            <person name="Marsh K."/>
            <person name="Snowden K.C."/>
            <person name="Lin-Wang K."/>
            <person name="Brian L."/>
            <person name="Martinez-Sanchez M."/>
            <person name="Wang M."/>
            <person name="Ileperuma N."/>
            <person name="Macnee N."/>
            <person name="Campin R."/>
            <person name="McAtee P."/>
            <person name="Drummond R.S.M."/>
            <person name="Espley R.V."/>
            <person name="Ireland H.S."/>
            <person name="Wu R."/>
            <person name="Atkinson R.G."/>
            <person name="Karunairetnam S."/>
            <person name="Bulley S."/>
            <person name="Chunkath S."/>
            <person name="Hanley Z."/>
            <person name="Storey R."/>
            <person name="Thrimawithana A.H."/>
            <person name="Thomson S."/>
            <person name="David C."/>
            <person name="Testolin R."/>
            <person name="Huang H."/>
            <person name="Hellens R.P."/>
            <person name="Schaffer R.J."/>
        </authorList>
    </citation>
    <scope>NUCLEOTIDE SEQUENCE [LARGE SCALE GENOMIC DNA]</scope>
    <source>
        <strain evidence="7">cv. Red5</strain>
    </source>
</reference>
<keyword evidence="1" id="KW-0433">Leucine-rich repeat</keyword>
<evidence type="ECO:0000256" key="3">
    <source>
        <dbReference type="ARBA" id="ARBA00022821"/>
    </source>
</evidence>
<dbReference type="InParanoid" id="A0A2R6Q1M8"/>
<protein>
    <submittedName>
        <fullName evidence="6">Disease resistance protein</fullName>
    </submittedName>
</protein>
<name>A0A2R6Q1M8_ACTCC</name>
<evidence type="ECO:0000313" key="6">
    <source>
        <dbReference type="EMBL" id="PSS00306.1"/>
    </source>
</evidence>
<dbReference type="InterPro" id="IPR055414">
    <property type="entry name" value="LRR_R13L4/SHOC2-like"/>
</dbReference>
<keyword evidence="2" id="KW-0677">Repeat</keyword>
<dbReference type="GO" id="GO:0005524">
    <property type="term" value="F:ATP binding"/>
    <property type="evidence" value="ECO:0007669"/>
    <property type="project" value="UniProtKB-KW"/>
</dbReference>
<dbReference type="InterPro" id="IPR027417">
    <property type="entry name" value="P-loop_NTPase"/>
</dbReference>
<dbReference type="GO" id="GO:0043531">
    <property type="term" value="F:ADP binding"/>
    <property type="evidence" value="ECO:0007669"/>
    <property type="project" value="InterPro"/>
</dbReference>
<dbReference type="InterPro" id="IPR042197">
    <property type="entry name" value="Apaf_helical"/>
</dbReference>
<dbReference type="InterPro" id="IPR032675">
    <property type="entry name" value="LRR_dom_sf"/>
</dbReference>